<feature type="region of interest" description="Disordered" evidence="8">
    <location>
        <begin position="193"/>
        <end position="232"/>
    </location>
</feature>
<evidence type="ECO:0000256" key="2">
    <source>
        <dbReference type="ARBA" id="ARBA00004123"/>
    </source>
</evidence>
<comment type="cofactor">
    <cofactor evidence="1">
        <name>a divalent metal cation</name>
        <dbReference type="ChEBI" id="CHEBI:60240"/>
    </cofactor>
</comment>
<dbReference type="PANTHER" id="PTHR22930:SF286">
    <property type="entry name" value="NUCLEASE HARBI1"/>
    <property type="match status" value="1"/>
</dbReference>
<reference evidence="10" key="1">
    <citation type="submission" date="2023-10" db="EMBL/GenBank/DDBJ databases">
        <title>Genome assemblies of two species of porcelain crab, Petrolisthes cinctipes and Petrolisthes manimaculis (Anomura: Porcellanidae).</title>
        <authorList>
            <person name="Angst P."/>
        </authorList>
    </citation>
    <scope>NUCLEOTIDE SEQUENCE</scope>
    <source>
        <strain evidence="10">PB745_01</strain>
        <tissue evidence="10">Gill</tissue>
    </source>
</reference>
<comment type="similarity">
    <text evidence="3">Belongs to the HARBI1 family.</text>
</comment>
<dbReference type="InterPro" id="IPR027806">
    <property type="entry name" value="HARBI1_dom"/>
</dbReference>
<dbReference type="InterPro" id="IPR045249">
    <property type="entry name" value="HARBI1-like"/>
</dbReference>
<dbReference type="GO" id="GO:0005634">
    <property type="term" value="C:nucleus"/>
    <property type="evidence" value="ECO:0007669"/>
    <property type="project" value="UniProtKB-SubCell"/>
</dbReference>
<evidence type="ECO:0000256" key="4">
    <source>
        <dbReference type="ARBA" id="ARBA00022722"/>
    </source>
</evidence>
<evidence type="ECO:0000256" key="3">
    <source>
        <dbReference type="ARBA" id="ARBA00006958"/>
    </source>
</evidence>
<dbReference type="GO" id="GO:0016787">
    <property type="term" value="F:hydrolase activity"/>
    <property type="evidence" value="ECO:0007669"/>
    <property type="project" value="UniProtKB-KW"/>
</dbReference>
<evidence type="ECO:0000313" key="10">
    <source>
        <dbReference type="EMBL" id="KAK3880438.1"/>
    </source>
</evidence>
<evidence type="ECO:0000256" key="7">
    <source>
        <dbReference type="ARBA" id="ARBA00023242"/>
    </source>
</evidence>
<name>A0AAE1FTN9_PETCI</name>
<organism evidence="10 11">
    <name type="scientific">Petrolisthes cinctipes</name>
    <name type="common">Flat porcelain crab</name>
    <dbReference type="NCBI Taxonomy" id="88211"/>
    <lineage>
        <taxon>Eukaryota</taxon>
        <taxon>Metazoa</taxon>
        <taxon>Ecdysozoa</taxon>
        <taxon>Arthropoda</taxon>
        <taxon>Crustacea</taxon>
        <taxon>Multicrustacea</taxon>
        <taxon>Malacostraca</taxon>
        <taxon>Eumalacostraca</taxon>
        <taxon>Eucarida</taxon>
        <taxon>Decapoda</taxon>
        <taxon>Pleocyemata</taxon>
        <taxon>Anomura</taxon>
        <taxon>Galatheoidea</taxon>
        <taxon>Porcellanidae</taxon>
        <taxon>Petrolisthes</taxon>
    </lineage>
</organism>
<keyword evidence="5" id="KW-0479">Metal-binding</keyword>
<evidence type="ECO:0000259" key="9">
    <source>
        <dbReference type="Pfam" id="PF13359"/>
    </source>
</evidence>
<sequence>MAEQQPPLRVRQPRVFRERNDVLNELSDNELIKRYRLDREGIIFVTDLVRPVLLRPTVANKALTPEQKVIITLRWPGSVHDSRILNESGLKRMFETGAVPAGCHLLGDSGYGSKTWLLTPYLRPQPGYQSNYNRAHKKTRSVVERGIGQWKRRFHVLHSEIRLTPPAKVCKIIFVCAVLHNICKDRNIQLLLEDDPGHDQPPAEDNIQMAANDDDDDQVEPPPAGYQARDGLPYREEFARLHFQ</sequence>
<comment type="subcellular location">
    <subcellularLocation>
        <location evidence="2">Nucleus</location>
    </subcellularLocation>
</comment>
<dbReference type="Pfam" id="PF13359">
    <property type="entry name" value="DDE_Tnp_4"/>
    <property type="match status" value="1"/>
</dbReference>
<dbReference type="EMBL" id="JAWQEG010001323">
    <property type="protein sequence ID" value="KAK3880438.1"/>
    <property type="molecule type" value="Genomic_DNA"/>
</dbReference>
<comment type="caution">
    <text evidence="10">The sequence shown here is derived from an EMBL/GenBank/DDBJ whole genome shotgun (WGS) entry which is preliminary data.</text>
</comment>
<dbReference type="GO" id="GO:0004518">
    <property type="term" value="F:nuclease activity"/>
    <property type="evidence" value="ECO:0007669"/>
    <property type="project" value="UniProtKB-KW"/>
</dbReference>
<evidence type="ECO:0000256" key="5">
    <source>
        <dbReference type="ARBA" id="ARBA00022723"/>
    </source>
</evidence>
<keyword evidence="7" id="KW-0539">Nucleus</keyword>
<evidence type="ECO:0000256" key="8">
    <source>
        <dbReference type="SAM" id="MobiDB-lite"/>
    </source>
</evidence>
<dbReference type="AlphaFoldDB" id="A0AAE1FTN9"/>
<dbReference type="Proteomes" id="UP001286313">
    <property type="component" value="Unassembled WGS sequence"/>
</dbReference>
<dbReference type="GO" id="GO:0046872">
    <property type="term" value="F:metal ion binding"/>
    <property type="evidence" value="ECO:0007669"/>
    <property type="project" value="UniProtKB-KW"/>
</dbReference>
<keyword evidence="6" id="KW-0378">Hydrolase</keyword>
<evidence type="ECO:0000256" key="1">
    <source>
        <dbReference type="ARBA" id="ARBA00001968"/>
    </source>
</evidence>
<gene>
    <name evidence="10" type="ORF">Pcinc_015041</name>
</gene>
<accession>A0AAE1FTN9</accession>
<dbReference type="PANTHER" id="PTHR22930">
    <property type="match status" value="1"/>
</dbReference>
<feature type="domain" description="DDE Tnp4" evidence="9">
    <location>
        <begin position="70"/>
        <end position="181"/>
    </location>
</feature>
<protein>
    <recommendedName>
        <fullName evidence="9">DDE Tnp4 domain-containing protein</fullName>
    </recommendedName>
</protein>
<keyword evidence="11" id="KW-1185">Reference proteome</keyword>
<proteinExistence type="inferred from homology"/>
<keyword evidence="4" id="KW-0540">Nuclease</keyword>
<evidence type="ECO:0000313" key="11">
    <source>
        <dbReference type="Proteomes" id="UP001286313"/>
    </source>
</evidence>
<evidence type="ECO:0000256" key="6">
    <source>
        <dbReference type="ARBA" id="ARBA00022801"/>
    </source>
</evidence>